<feature type="compositionally biased region" description="Basic and acidic residues" evidence="1">
    <location>
        <begin position="27"/>
        <end position="45"/>
    </location>
</feature>
<keyword evidence="3" id="KW-1185">Reference proteome</keyword>
<feature type="region of interest" description="Disordered" evidence="1">
    <location>
        <begin position="1"/>
        <end position="49"/>
    </location>
</feature>
<reference evidence="2 3" key="1">
    <citation type="submission" date="2021-03" db="EMBL/GenBank/DDBJ databases">
        <title>Genomic Encyclopedia of Type Strains, Phase III (KMG-III): the genomes of soil and plant-associated and newly described type strains.</title>
        <authorList>
            <person name="Whitman W."/>
        </authorList>
    </citation>
    <scope>NUCLEOTIDE SEQUENCE [LARGE SCALE GENOMIC DNA]</scope>
    <source>
        <strain evidence="2 3">IMMIB AFH-6</strain>
    </source>
</reference>
<dbReference type="EMBL" id="JAGINP010000011">
    <property type="protein sequence ID" value="MBP2293446.1"/>
    <property type="molecule type" value="Genomic_DNA"/>
</dbReference>
<dbReference type="Proteomes" id="UP000781958">
    <property type="component" value="Unassembled WGS sequence"/>
</dbReference>
<evidence type="ECO:0000256" key="1">
    <source>
        <dbReference type="SAM" id="MobiDB-lite"/>
    </source>
</evidence>
<gene>
    <name evidence="2" type="ORF">J2851_003229</name>
</gene>
<proteinExistence type="predicted"/>
<evidence type="ECO:0000313" key="3">
    <source>
        <dbReference type="Proteomes" id="UP000781958"/>
    </source>
</evidence>
<feature type="region of interest" description="Disordered" evidence="1">
    <location>
        <begin position="77"/>
        <end position="97"/>
    </location>
</feature>
<sequence length="182" mass="20658">MADTFISRSEPLVRSPNMVERPGSATDRQHRRDARQDRRDREEPNRKRRRIYDLLFDEIDEIDSLEPAQRARIKQNLRSHLASRTPPPASSAPPEADEERIAATLIEDSATAVPVDHDHIVHMAAPTHAHLSAQETEENAILAKQLRDCLSRHTLTARRVAVYLHLLLTLDGALRPHTIIDA</sequence>
<evidence type="ECO:0000313" key="2">
    <source>
        <dbReference type="EMBL" id="MBP2293446.1"/>
    </source>
</evidence>
<protein>
    <submittedName>
        <fullName evidence="2">Uncharacterized protein</fullName>
    </submittedName>
</protein>
<dbReference type="RefSeq" id="WP_209767380.1">
    <property type="nucleotide sequence ID" value="NZ_JAGINP010000011.1"/>
</dbReference>
<name>A0ABS4SLK8_9PROT</name>
<accession>A0ABS4SLK8</accession>
<organism evidence="2 3">
    <name type="scientific">Azospirillum rugosum</name>
    <dbReference type="NCBI Taxonomy" id="416170"/>
    <lineage>
        <taxon>Bacteria</taxon>
        <taxon>Pseudomonadati</taxon>
        <taxon>Pseudomonadota</taxon>
        <taxon>Alphaproteobacteria</taxon>
        <taxon>Rhodospirillales</taxon>
        <taxon>Azospirillaceae</taxon>
        <taxon>Azospirillum</taxon>
    </lineage>
</organism>
<comment type="caution">
    <text evidence="2">The sequence shown here is derived from an EMBL/GenBank/DDBJ whole genome shotgun (WGS) entry which is preliminary data.</text>
</comment>